<gene>
    <name evidence="1" type="ORF">N7539_008799</name>
</gene>
<sequence length="68" mass="7558">MEAYVGTRGVALVKAEGLDEENMGLHSSKVVVERNGAYYLDGVLQTIYLSSPNIESEVRSPDWKLEWG</sequence>
<reference evidence="1" key="2">
    <citation type="journal article" date="2023" name="IMA Fungus">
        <title>Comparative genomic study of the Penicillium genus elucidates a diverse pangenome and 15 lateral gene transfer events.</title>
        <authorList>
            <person name="Petersen C."/>
            <person name="Sorensen T."/>
            <person name="Nielsen M.R."/>
            <person name="Sondergaard T.E."/>
            <person name="Sorensen J.L."/>
            <person name="Fitzpatrick D.A."/>
            <person name="Frisvad J.C."/>
            <person name="Nielsen K.L."/>
        </authorList>
    </citation>
    <scope>NUCLEOTIDE SEQUENCE</scope>
    <source>
        <strain evidence="1">IBT 30728</strain>
    </source>
</reference>
<dbReference type="AlphaFoldDB" id="A0A9W9WQJ7"/>
<organism evidence="1 2">
    <name type="scientific">Penicillium diatomitis</name>
    <dbReference type="NCBI Taxonomy" id="2819901"/>
    <lineage>
        <taxon>Eukaryota</taxon>
        <taxon>Fungi</taxon>
        <taxon>Dikarya</taxon>
        <taxon>Ascomycota</taxon>
        <taxon>Pezizomycotina</taxon>
        <taxon>Eurotiomycetes</taxon>
        <taxon>Eurotiomycetidae</taxon>
        <taxon>Eurotiales</taxon>
        <taxon>Aspergillaceae</taxon>
        <taxon>Penicillium</taxon>
    </lineage>
</organism>
<evidence type="ECO:0000313" key="2">
    <source>
        <dbReference type="Proteomes" id="UP001148312"/>
    </source>
</evidence>
<dbReference type="RefSeq" id="XP_056786402.1">
    <property type="nucleotide sequence ID" value="XM_056938394.1"/>
</dbReference>
<reference evidence="1" key="1">
    <citation type="submission" date="2022-12" db="EMBL/GenBank/DDBJ databases">
        <authorList>
            <person name="Petersen C."/>
        </authorList>
    </citation>
    <scope>NUCLEOTIDE SEQUENCE</scope>
    <source>
        <strain evidence="1">IBT 30728</strain>
    </source>
</reference>
<dbReference type="Proteomes" id="UP001148312">
    <property type="component" value="Unassembled WGS sequence"/>
</dbReference>
<keyword evidence="2" id="KW-1185">Reference proteome</keyword>
<evidence type="ECO:0000313" key="1">
    <source>
        <dbReference type="EMBL" id="KAJ5471856.1"/>
    </source>
</evidence>
<dbReference type="GeneID" id="81628644"/>
<comment type="caution">
    <text evidence="1">The sequence shown here is derived from an EMBL/GenBank/DDBJ whole genome shotgun (WGS) entry which is preliminary data.</text>
</comment>
<dbReference type="EMBL" id="JAPWDQ010000014">
    <property type="protein sequence ID" value="KAJ5471856.1"/>
    <property type="molecule type" value="Genomic_DNA"/>
</dbReference>
<accession>A0A9W9WQJ7</accession>
<protein>
    <submittedName>
        <fullName evidence="1">Uncharacterized protein</fullName>
    </submittedName>
</protein>
<name>A0A9W9WQJ7_9EURO</name>
<proteinExistence type="predicted"/>